<dbReference type="Gene3D" id="2.60.120.260">
    <property type="entry name" value="Galactose-binding domain-like"/>
    <property type="match status" value="1"/>
</dbReference>
<keyword evidence="2" id="KW-0378">Hydrolase</keyword>
<gene>
    <name evidence="4" type="ORF">LCGC14_2409170</name>
</gene>
<comment type="caution">
    <text evidence="4">The sequence shown here is derived from an EMBL/GenBank/DDBJ whole genome shotgun (WGS) entry which is preliminary data.</text>
</comment>
<keyword evidence="1" id="KW-0732">Signal</keyword>
<dbReference type="Pfam" id="PF22666">
    <property type="entry name" value="Glyco_hydro_2_N2"/>
    <property type="match status" value="1"/>
</dbReference>
<reference evidence="4" key="1">
    <citation type="journal article" date="2015" name="Nature">
        <title>Complex archaea that bridge the gap between prokaryotes and eukaryotes.</title>
        <authorList>
            <person name="Spang A."/>
            <person name="Saw J.H."/>
            <person name="Jorgensen S.L."/>
            <person name="Zaremba-Niedzwiedzka K."/>
            <person name="Martijn J."/>
            <person name="Lind A.E."/>
            <person name="van Eijk R."/>
            <person name="Schleper C."/>
            <person name="Guy L."/>
            <person name="Ettema T.J."/>
        </authorList>
    </citation>
    <scope>NUCLEOTIDE SEQUENCE</scope>
</reference>
<proteinExistence type="predicted"/>
<evidence type="ECO:0000313" key="4">
    <source>
        <dbReference type="EMBL" id="KKL25053.1"/>
    </source>
</evidence>
<dbReference type="CDD" id="cd03143">
    <property type="entry name" value="A4_beta-galactosidase_middle_domain"/>
    <property type="match status" value="1"/>
</dbReference>
<dbReference type="InterPro" id="IPR008979">
    <property type="entry name" value="Galactose-bd-like_sf"/>
</dbReference>
<dbReference type="SUPFAM" id="SSF49785">
    <property type="entry name" value="Galactose-binding domain-like"/>
    <property type="match status" value="1"/>
</dbReference>
<evidence type="ECO:0000256" key="1">
    <source>
        <dbReference type="ARBA" id="ARBA00022729"/>
    </source>
</evidence>
<dbReference type="PANTHER" id="PTHR43817">
    <property type="entry name" value="GLYCOSYL HYDROLASE"/>
    <property type="match status" value="1"/>
</dbReference>
<dbReference type="GO" id="GO:0004553">
    <property type="term" value="F:hydrolase activity, hydrolyzing O-glycosyl compounds"/>
    <property type="evidence" value="ECO:0007669"/>
    <property type="project" value="UniProtKB-ARBA"/>
</dbReference>
<accession>A0A0F9EMF1</accession>
<dbReference type="NCBIfam" id="NF045579">
    <property type="entry name" value="rhamnoside_JR"/>
    <property type="match status" value="1"/>
</dbReference>
<evidence type="ECO:0000256" key="2">
    <source>
        <dbReference type="ARBA" id="ARBA00022801"/>
    </source>
</evidence>
<evidence type="ECO:0000259" key="3">
    <source>
        <dbReference type="Pfam" id="PF22666"/>
    </source>
</evidence>
<dbReference type="Pfam" id="PF17132">
    <property type="entry name" value="Glyco_hydro_106"/>
    <property type="match status" value="1"/>
</dbReference>
<protein>
    <recommendedName>
        <fullName evidence="3">Beta-mannosidase-like galactose-binding domain-containing protein</fullName>
    </recommendedName>
</protein>
<feature type="domain" description="Beta-mannosidase-like galactose-binding" evidence="3">
    <location>
        <begin position="350"/>
        <end position="417"/>
    </location>
</feature>
<dbReference type="EMBL" id="LAZR01036361">
    <property type="protein sequence ID" value="KKL25053.1"/>
    <property type="molecule type" value="Genomic_DNA"/>
</dbReference>
<dbReference type="InterPro" id="IPR054593">
    <property type="entry name" value="Beta-mannosidase-like_N2"/>
</dbReference>
<name>A0A0F9EMF1_9ZZZZ</name>
<organism evidence="4">
    <name type="scientific">marine sediment metagenome</name>
    <dbReference type="NCBI Taxonomy" id="412755"/>
    <lineage>
        <taxon>unclassified sequences</taxon>
        <taxon>metagenomes</taxon>
        <taxon>ecological metagenomes</taxon>
    </lineage>
</organism>
<dbReference type="AlphaFoldDB" id="A0A0F9EMF1"/>
<dbReference type="PANTHER" id="PTHR43817:SF1">
    <property type="entry name" value="HYDROLASE, FAMILY 43, PUTATIVE (AFU_ORTHOLOGUE AFUA_3G01660)-RELATED"/>
    <property type="match status" value="1"/>
</dbReference>
<sequence>MKKYGLPKVKNMLKTPKMKSPKKHWEEEFVDGALIIKCGGLYNFSIDKHSMDELAEKYLGCPKIENILTDDIPPDIKIKIKVRKGKIEFPGGTSYSVMVLPRIETMTPETLAKIASLIKSGATVIGSPPVKSPSLVDYPKCDDKVKEIAKKIWGTLEPPMEKTERKYGRGTIYFGGPKPKELYPEYDSTASILKQMGIAEDFTSTGSVRYGHRSTKQQEIYFVANKSDEPIKVDCTFRVSKGKPQLWNPVTGERRSLLQYKVEGALTTIPMQFHPYESFFVVFPRKAPKQPAIAGEVNFPLAKPVATLQGPWGVSFDPKWGGPEKITFDELYDWTKSEDRGIKYYSGIATYRKNFDLPHQSGKKIYLDLGTIHDIARVRLNGKDLGVVWCAPWRVDITDAVKTTSNTLEIEIANRWPNRLLGDSLEPDKDVRTVKWESGFLEGKEYKTGRYTFTTAKGYGKLLPSGLIGPVQILVNQN</sequence>